<comment type="caution">
    <text evidence="5">The sequence shown here is derived from an EMBL/GenBank/DDBJ whole genome shotgun (WGS) entry which is preliminary data.</text>
</comment>
<evidence type="ECO:0000313" key="6">
    <source>
        <dbReference type="Proteomes" id="UP000283530"/>
    </source>
</evidence>
<dbReference type="PANTHER" id="PTHR11926">
    <property type="entry name" value="GLUCOSYL/GLUCURONOSYL TRANSFERASES"/>
    <property type="match status" value="1"/>
</dbReference>
<dbReference type="GO" id="GO:0080044">
    <property type="term" value="F:quercetin 7-O-glucosyltransferase activity"/>
    <property type="evidence" value="ECO:0007669"/>
    <property type="project" value="TreeGrafter"/>
</dbReference>
<dbReference type="InterPro" id="IPR002213">
    <property type="entry name" value="UDP_glucos_trans"/>
</dbReference>
<dbReference type="Pfam" id="PF26168">
    <property type="entry name" value="Glyco_transf_N"/>
    <property type="match status" value="1"/>
</dbReference>
<keyword evidence="2" id="KW-0328">Glycosyltransferase</keyword>
<dbReference type="EMBL" id="QPKB01000002">
    <property type="protein sequence ID" value="RWR77074.1"/>
    <property type="molecule type" value="Genomic_DNA"/>
</dbReference>
<accession>A0A3S3Q1S6</accession>
<evidence type="ECO:0000256" key="1">
    <source>
        <dbReference type="ARBA" id="ARBA00009995"/>
    </source>
</evidence>
<dbReference type="Pfam" id="PF00201">
    <property type="entry name" value="UDPGT"/>
    <property type="match status" value="2"/>
</dbReference>
<name>A0A3S3Q1S6_9MAGN</name>
<protein>
    <submittedName>
        <fullName evidence="5">7-deoxyloganetin glucosyltransferase</fullName>
    </submittedName>
</protein>
<dbReference type="FunFam" id="3.40.50.2000:FF:000027">
    <property type="entry name" value="Glycosyltransferase"/>
    <property type="match status" value="2"/>
</dbReference>
<evidence type="ECO:0000313" key="5">
    <source>
        <dbReference type="EMBL" id="RWR77074.1"/>
    </source>
</evidence>
<comment type="similarity">
    <text evidence="1">Belongs to the UDP-glycosyltransferase family.</text>
</comment>
<feature type="domain" description="Glycosyltransferase N-terminal" evidence="4">
    <location>
        <begin position="453"/>
        <end position="576"/>
    </location>
</feature>
<dbReference type="PANTHER" id="PTHR11926:SF1498">
    <property type="entry name" value="GLYCOSYLTRANSFERASE"/>
    <property type="match status" value="1"/>
</dbReference>
<dbReference type="CDD" id="cd03784">
    <property type="entry name" value="GT1_Gtf-like"/>
    <property type="match status" value="2"/>
</dbReference>
<dbReference type="Gene3D" id="3.40.50.2000">
    <property type="entry name" value="Glycogen Phosphorylase B"/>
    <property type="match status" value="4"/>
</dbReference>
<dbReference type="OrthoDB" id="5835829at2759"/>
<evidence type="ECO:0000256" key="3">
    <source>
        <dbReference type="ARBA" id="ARBA00022679"/>
    </source>
</evidence>
<reference evidence="5 6" key="1">
    <citation type="journal article" date="2019" name="Nat. Plants">
        <title>Stout camphor tree genome fills gaps in understanding of flowering plant genome evolution.</title>
        <authorList>
            <person name="Chaw S.M."/>
            <person name="Liu Y.C."/>
            <person name="Wu Y.W."/>
            <person name="Wang H.Y."/>
            <person name="Lin C.I."/>
            <person name="Wu C.S."/>
            <person name="Ke H.M."/>
            <person name="Chang L.Y."/>
            <person name="Hsu C.Y."/>
            <person name="Yang H.T."/>
            <person name="Sudianto E."/>
            <person name="Hsu M.H."/>
            <person name="Wu K.P."/>
            <person name="Wang L.N."/>
            <person name="Leebens-Mack J.H."/>
            <person name="Tsai I.J."/>
        </authorList>
    </citation>
    <scope>NUCLEOTIDE SEQUENCE [LARGE SCALE GENOMIC DNA]</scope>
    <source>
        <strain evidence="6">cv. Chaw 1501</strain>
        <tissue evidence="5">Young leaves</tissue>
    </source>
</reference>
<dbReference type="GO" id="GO:0080043">
    <property type="term" value="F:quercetin 3-O-glucosyltransferase activity"/>
    <property type="evidence" value="ECO:0007669"/>
    <property type="project" value="TreeGrafter"/>
</dbReference>
<proteinExistence type="inferred from homology"/>
<dbReference type="AlphaFoldDB" id="A0A3S3Q1S6"/>
<sequence length="938" mass="106387">MVKWATIIQVQQLLHSRGFLISFVNTDSSHQRLVRSGGLDSLECLDGFRFMTISDGLPPSSGEGLKDSLAFLKAMKTCVEPFRELLRELHRPPDGHRVTCIVSDSVMTFTLKVAEEMGIPEMIFCSMAACGFMAVAQYPELVRRGLTPLKDESYKSNGYLDTTIDWIPGMKAIRLRDLGSFVQSLTDPTNDFVRNFVADEAQNTLKASVIIFNTFDDLEHEVLHAIRAVFPPRIYSIGPLSMQCRLIPDSRMKSVKSSLWKEETECLKWLDSCEASSVIYVNFGSMTVITEERLMEFGWGIANSNYPFMWVIRPDLLMGGHAKLPQDFLDEIEGRGMIVSWCPQEEVLAHPSISLFLTHCGWNSTLESLSFGVPMLCWPFFSDQQTNCCYACHEWGVGLEISNNPQRDEISSLIKEIMEGEKGKEMREKALKWKESAEHSINEGEMEMKRPHVVCIPFPTQGHINPMMQIAKLLHKRGFLISFVNTDYSHQRLVRSGGLDSLECLDGFRFMTISDGLSPSSGVVLEEPKVFLDAMKENCVAPFRKLLRELHHSPDGHRVTCIVSDSFMTFTLKVAEEVGIPELIFCPMGACGLMVFAQYRELMRRGLIPLKDESYINNGYLDTTIDWIPGMRGIRLRDLGSLVQSTEADDFALKFVADEAQNTLKASVIIFNTFDDLEHEVLHAIRAVFPPRIYSIGPLSRQCRLTPDHRMKSVKSSLWKEERECLKWLDSFEAASVIYVNFGSLTVITEERLMEFGWGIANSNYPFMWVIRPDLLMGGHAKLAQDFLDEIEGRGMLVSWCPQEEVLAHPSISFFLTHCGWNSTLDSLSFGVPMLCWPFFFDQQTNCYYACNEWGVGVEIGKNAQRDEISSLFKELMEGEKGKEMREKALKWKECAELSINEGGSSHTNLELLIHELAQLKETESEVDNAQTLKLDHK</sequence>
<dbReference type="Proteomes" id="UP000283530">
    <property type="component" value="Unassembled WGS sequence"/>
</dbReference>
<dbReference type="PROSITE" id="PS00375">
    <property type="entry name" value="UDPGT"/>
    <property type="match status" value="1"/>
</dbReference>
<dbReference type="InterPro" id="IPR035595">
    <property type="entry name" value="UDP_glycos_trans_CS"/>
</dbReference>
<dbReference type="SUPFAM" id="SSF53756">
    <property type="entry name" value="UDP-Glycosyltransferase/glycogen phosphorylase"/>
    <property type="match status" value="2"/>
</dbReference>
<keyword evidence="3 5" id="KW-0808">Transferase</keyword>
<evidence type="ECO:0000256" key="2">
    <source>
        <dbReference type="ARBA" id="ARBA00022676"/>
    </source>
</evidence>
<dbReference type="FunFam" id="3.40.50.2000:FF:000065">
    <property type="entry name" value="Glycosyltransferase"/>
    <property type="match status" value="2"/>
</dbReference>
<organism evidence="5 6">
    <name type="scientific">Cinnamomum micranthum f. kanehirae</name>
    <dbReference type="NCBI Taxonomy" id="337451"/>
    <lineage>
        <taxon>Eukaryota</taxon>
        <taxon>Viridiplantae</taxon>
        <taxon>Streptophyta</taxon>
        <taxon>Embryophyta</taxon>
        <taxon>Tracheophyta</taxon>
        <taxon>Spermatophyta</taxon>
        <taxon>Magnoliopsida</taxon>
        <taxon>Magnoliidae</taxon>
        <taxon>Laurales</taxon>
        <taxon>Lauraceae</taxon>
        <taxon>Cinnamomum</taxon>
    </lineage>
</organism>
<keyword evidence="6" id="KW-1185">Reference proteome</keyword>
<evidence type="ECO:0000259" key="4">
    <source>
        <dbReference type="Pfam" id="PF26168"/>
    </source>
</evidence>
<gene>
    <name evidence="5" type="ORF">CKAN_00554700</name>
</gene>
<dbReference type="InterPro" id="IPR058980">
    <property type="entry name" value="Glyco_transf_N"/>
</dbReference>